<reference evidence="3" key="2">
    <citation type="submission" date="2022-01" db="EMBL/GenBank/DDBJ databases">
        <authorList>
            <person name="Yamashiro T."/>
            <person name="Shiraishi A."/>
            <person name="Satake H."/>
            <person name="Nakayama K."/>
        </authorList>
    </citation>
    <scope>NUCLEOTIDE SEQUENCE</scope>
</reference>
<name>A0ABQ5DA75_9ASTR</name>
<dbReference type="Proteomes" id="UP001151760">
    <property type="component" value="Unassembled WGS sequence"/>
</dbReference>
<keyword evidence="3" id="KW-0808">Transferase</keyword>
<dbReference type="PANTHER" id="PTHR33067">
    <property type="entry name" value="RNA-DIRECTED DNA POLYMERASE-RELATED"/>
    <property type="match status" value="1"/>
</dbReference>
<dbReference type="Gene3D" id="2.40.70.10">
    <property type="entry name" value="Acid Proteases"/>
    <property type="match status" value="1"/>
</dbReference>
<organism evidence="3 4">
    <name type="scientific">Tanacetum coccineum</name>
    <dbReference type="NCBI Taxonomy" id="301880"/>
    <lineage>
        <taxon>Eukaryota</taxon>
        <taxon>Viridiplantae</taxon>
        <taxon>Streptophyta</taxon>
        <taxon>Embryophyta</taxon>
        <taxon>Tracheophyta</taxon>
        <taxon>Spermatophyta</taxon>
        <taxon>Magnoliopsida</taxon>
        <taxon>eudicotyledons</taxon>
        <taxon>Gunneridae</taxon>
        <taxon>Pentapetalae</taxon>
        <taxon>asterids</taxon>
        <taxon>campanulids</taxon>
        <taxon>Asterales</taxon>
        <taxon>Asteraceae</taxon>
        <taxon>Asteroideae</taxon>
        <taxon>Anthemideae</taxon>
        <taxon>Anthemidinae</taxon>
        <taxon>Tanacetum</taxon>
    </lineage>
</organism>
<protein>
    <submittedName>
        <fullName evidence="3">DNA-directed DNA polymerase</fullName>
    </submittedName>
</protein>
<keyword evidence="3" id="KW-0239">DNA-directed DNA polymerase</keyword>
<dbReference type="CDD" id="cd00303">
    <property type="entry name" value="retropepsin_like"/>
    <property type="match status" value="1"/>
</dbReference>
<gene>
    <name evidence="3" type="ORF">Tco_0926545</name>
</gene>
<feature type="domain" description="Retrotransposon gag" evidence="2">
    <location>
        <begin position="63"/>
        <end position="156"/>
    </location>
</feature>
<dbReference type="GO" id="GO:0003887">
    <property type="term" value="F:DNA-directed DNA polymerase activity"/>
    <property type="evidence" value="ECO:0007669"/>
    <property type="project" value="UniProtKB-KW"/>
</dbReference>
<evidence type="ECO:0000259" key="2">
    <source>
        <dbReference type="Pfam" id="PF03732"/>
    </source>
</evidence>
<dbReference type="PANTHER" id="PTHR33067:SF32">
    <property type="entry name" value="ASPARTIC PEPTIDASE DDI1-TYPE DOMAIN-CONTAINING PROTEIN"/>
    <property type="match status" value="1"/>
</dbReference>
<evidence type="ECO:0000256" key="1">
    <source>
        <dbReference type="SAM" id="MobiDB-lite"/>
    </source>
</evidence>
<sequence length="433" mass="49737">MRTRRSRRTSLLAYDPEVERSARLRRKAVRQFSTNLDFAGLEELFTEIYTPGYNTTKDGVRLRFFPFSLKDQAKAWFTSLEPGSIHSWSEMQSAFLDEFYSISKTAAIRNKIKSFRQIPGEQFHEAFTTLKELLRTCPHHDVPKWELVKVFYDGMDYHNQQFVMATSGDGPEHVSMVTSLRNGKTYNNDIKIPSVHDFSHDAEDFVIDDEIVVEGKKADNVKSDSELVNDLLKDFPKPPTRNPEATESPKVREGGVSSTTTPYLAALEKSASARLAKRGPHSEDMWETFKLVKINLPLIDAIKQISAYAKFLKDLCTQKRKMKATLPKKIDLTEHLWWEILPKKALLDLDASINILPASLVDKYDLGTLRKTDTIISLADRSTKIPRGILEDVIVKVDDFYYPVDFFVMDTESPYKDVQPTIILGRPFHWYKK</sequence>
<proteinExistence type="predicted"/>
<keyword evidence="4" id="KW-1185">Reference proteome</keyword>
<reference evidence="3" key="1">
    <citation type="journal article" date="2022" name="Int. J. Mol. Sci.">
        <title>Draft Genome of Tanacetum Coccineum: Genomic Comparison of Closely Related Tanacetum-Family Plants.</title>
        <authorList>
            <person name="Yamashiro T."/>
            <person name="Shiraishi A."/>
            <person name="Nakayama K."/>
            <person name="Satake H."/>
        </authorList>
    </citation>
    <scope>NUCLEOTIDE SEQUENCE</scope>
</reference>
<dbReference type="Pfam" id="PF03732">
    <property type="entry name" value="Retrotrans_gag"/>
    <property type="match status" value="1"/>
</dbReference>
<evidence type="ECO:0000313" key="4">
    <source>
        <dbReference type="Proteomes" id="UP001151760"/>
    </source>
</evidence>
<dbReference type="InterPro" id="IPR021109">
    <property type="entry name" value="Peptidase_aspartic_dom_sf"/>
</dbReference>
<dbReference type="InterPro" id="IPR005162">
    <property type="entry name" value="Retrotrans_gag_dom"/>
</dbReference>
<accession>A0ABQ5DA75</accession>
<comment type="caution">
    <text evidence="3">The sequence shown here is derived from an EMBL/GenBank/DDBJ whole genome shotgun (WGS) entry which is preliminary data.</text>
</comment>
<evidence type="ECO:0000313" key="3">
    <source>
        <dbReference type="EMBL" id="GJT36126.1"/>
    </source>
</evidence>
<feature type="region of interest" description="Disordered" evidence="1">
    <location>
        <begin position="231"/>
        <end position="258"/>
    </location>
</feature>
<keyword evidence="3" id="KW-0548">Nucleotidyltransferase</keyword>
<dbReference type="EMBL" id="BQNB010015109">
    <property type="protein sequence ID" value="GJT36126.1"/>
    <property type="molecule type" value="Genomic_DNA"/>
</dbReference>